<comment type="caution">
    <text evidence="1">The sequence shown here is derived from an EMBL/GenBank/DDBJ whole genome shotgun (WGS) entry which is preliminary data.</text>
</comment>
<dbReference type="SUPFAM" id="SSF81901">
    <property type="entry name" value="HCP-like"/>
    <property type="match status" value="1"/>
</dbReference>
<reference evidence="1" key="1">
    <citation type="submission" date="2021-04" db="EMBL/GenBank/DDBJ databases">
        <title>Genome sequence of Serratia sp. arafor3.</title>
        <authorList>
            <person name="Besaury L."/>
        </authorList>
    </citation>
    <scope>NUCLEOTIDE SEQUENCE</scope>
    <source>
        <strain evidence="1">Arafor3</strain>
    </source>
</reference>
<dbReference type="Proteomes" id="UP001165275">
    <property type="component" value="Unassembled WGS sequence"/>
</dbReference>
<organism evidence="1 2">
    <name type="scientific">Serratia silvae</name>
    <dbReference type="NCBI Taxonomy" id="2824122"/>
    <lineage>
        <taxon>Bacteria</taxon>
        <taxon>Pseudomonadati</taxon>
        <taxon>Pseudomonadota</taxon>
        <taxon>Gammaproteobacteria</taxon>
        <taxon>Enterobacterales</taxon>
        <taxon>Yersiniaceae</taxon>
        <taxon>Serratia</taxon>
    </lineage>
</organism>
<evidence type="ECO:0008006" key="3">
    <source>
        <dbReference type="Google" id="ProtNLM"/>
    </source>
</evidence>
<evidence type="ECO:0000313" key="2">
    <source>
        <dbReference type="Proteomes" id="UP001165275"/>
    </source>
</evidence>
<gene>
    <name evidence="1" type="ORF">KAJ71_10360</name>
</gene>
<keyword evidence="2" id="KW-1185">Reference proteome</keyword>
<dbReference type="Gene3D" id="1.25.40.10">
    <property type="entry name" value="Tetratricopeptide repeat domain"/>
    <property type="match status" value="1"/>
</dbReference>
<proteinExistence type="predicted"/>
<dbReference type="RefSeq" id="WP_248945638.1">
    <property type="nucleotide sequence ID" value="NZ_JAGQDC010000006.1"/>
</dbReference>
<dbReference type="InterPro" id="IPR011990">
    <property type="entry name" value="TPR-like_helical_dom_sf"/>
</dbReference>
<protein>
    <recommendedName>
        <fullName evidence="3">Sel1 repeat family protein</fullName>
    </recommendedName>
</protein>
<accession>A0ABT0KCE4</accession>
<evidence type="ECO:0000313" key="1">
    <source>
        <dbReference type="EMBL" id="MCL1029419.1"/>
    </source>
</evidence>
<name>A0ABT0KCE4_9GAMM</name>
<dbReference type="EMBL" id="JAGQDC010000006">
    <property type="protein sequence ID" value="MCL1029419.1"/>
    <property type="molecule type" value="Genomic_DNA"/>
</dbReference>
<sequence>MTTNDNEYWTIDYALGLLDKMANRSYGLEDPDLFELLVVQKDKGDPNALYAYAYLLESYNTVNERVGLTVEQASDKVFEIYWKLSDKDHPQACDRILNYNNDTLLAKTKLMEAELFIKQQHCIQVALKNHLNHYDMYADILMFGFDKDDSFDLLLQDVNNKSHPHLTQQAIDLYKQCATSKTQGYQYCTARMAEAYEQGIGVERNSDKAAAWSKILTEIMSNGSFKPFKYVYEINNRFSQDLIIQQSEQFQKLYQELQKILLKKQ</sequence>